<reference evidence="2" key="1">
    <citation type="journal article" date="2015" name="Proc. Natl. Acad. Sci. U.S.A.">
        <title>Genome sequencing of adzuki bean (Vigna angularis) provides insight into high starch and low fat accumulation and domestication.</title>
        <authorList>
            <person name="Yang K."/>
            <person name="Tian Z."/>
            <person name="Chen C."/>
            <person name="Luo L."/>
            <person name="Zhao B."/>
            <person name="Wang Z."/>
            <person name="Yu L."/>
            <person name="Li Y."/>
            <person name="Sun Y."/>
            <person name="Li W."/>
            <person name="Chen Y."/>
            <person name="Li Y."/>
            <person name="Zhang Y."/>
            <person name="Ai D."/>
            <person name="Zhao J."/>
            <person name="Shang C."/>
            <person name="Ma Y."/>
            <person name="Wu B."/>
            <person name="Wang M."/>
            <person name="Gao L."/>
            <person name="Sun D."/>
            <person name="Zhang P."/>
            <person name="Guo F."/>
            <person name="Wang W."/>
            <person name="Li Y."/>
            <person name="Wang J."/>
            <person name="Varshney R.K."/>
            <person name="Wang J."/>
            <person name="Ling H.Q."/>
            <person name="Wan P."/>
        </authorList>
    </citation>
    <scope>NUCLEOTIDE SEQUENCE</scope>
    <source>
        <strain evidence="2">cv. Jingnong 6</strain>
    </source>
</reference>
<evidence type="ECO:0000313" key="2">
    <source>
        <dbReference type="Proteomes" id="UP000053144"/>
    </source>
</evidence>
<dbReference type="AlphaFoldDB" id="A0A0L9UBC2"/>
<sequence length="72" mass="8115">MAGGMESPRSFFVVRHPFVCVERKQWREQLERLRTEGNNFGGALSIRTGMKTVVAISSNGAVMMVMKDVIRI</sequence>
<dbReference type="EMBL" id="CM003374">
    <property type="protein sequence ID" value="KOM39971.1"/>
    <property type="molecule type" value="Genomic_DNA"/>
</dbReference>
<protein>
    <submittedName>
        <fullName evidence="1">Uncharacterized protein</fullName>
    </submittedName>
</protein>
<evidence type="ECO:0000313" key="1">
    <source>
        <dbReference type="EMBL" id="KOM39971.1"/>
    </source>
</evidence>
<proteinExistence type="predicted"/>
<organism evidence="1 2">
    <name type="scientific">Phaseolus angularis</name>
    <name type="common">Azuki bean</name>
    <name type="synonym">Vigna angularis</name>
    <dbReference type="NCBI Taxonomy" id="3914"/>
    <lineage>
        <taxon>Eukaryota</taxon>
        <taxon>Viridiplantae</taxon>
        <taxon>Streptophyta</taxon>
        <taxon>Embryophyta</taxon>
        <taxon>Tracheophyta</taxon>
        <taxon>Spermatophyta</taxon>
        <taxon>Magnoliopsida</taxon>
        <taxon>eudicotyledons</taxon>
        <taxon>Gunneridae</taxon>
        <taxon>Pentapetalae</taxon>
        <taxon>rosids</taxon>
        <taxon>fabids</taxon>
        <taxon>Fabales</taxon>
        <taxon>Fabaceae</taxon>
        <taxon>Papilionoideae</taxon>
        <taxon>50 kb inversion clade</taxon>
        <taxon>NPAAA clade</taxon>
        <taxon>indigoferoid/millettioid clade</taxon>
        <taxon>Phaseoleae</taxon>
        <taxon>Vigna</taxon>
    </lineage>
</organism>
<dbReference type="Gramene" id="KOM39971">
    <property type="protein sequence ID" value="KOM39971"/>
    <property type="gene ID" value="LR48_Vigan04g016900"/>
</dbReference>
<accession>A0A0L9UBC2</accession>
<dbReference type="Proteomes" id="UP000053144">
    <property type="component" value="Chromosome 4"/>
</dbReference>
<name>A0A0L9UBC2_PHAAN</name>
<gene>
    <name evidence="1" type="ORF">LR48_Vigan04g016900</name>
</gene>